<dbReference type="EC" id="3.4.11.5" evidence="3"/>
<dbReference type="SUPFAM" id="SSF53474">
    <property type="entry name" value="alpha/beta-Hydrolases"/>
    <property type="match status" value="1"/>
</dbReference>
<organism evidence="3 4">
    <name type="scientific">Halalkalicoccus paucihalophilus</name>
    <dbReference type="NCBI Taxonomy" id="1008153"/>
    <lineage>
        <taxon>Archaea</taxon>
        <taxon>Methanobacteriati</taxon>
        <taxon>Methanobacteriota</taxon>
        <taxon>Stenosarchaea group</taxon>
        <taxon>Halobacteria</taxon>
        <taxon>Halobacteriales</taxon>
        <taxon>Halococcaceae</taxon>
        <taxon>Halalkalicoccus</taxon>
    </lineage>
</organism>
<gene>
    <name evidence="3" type="primary">pip_2</name>
    <name evidence="3" type="ORF">HAPAU_14340</name>
</gene>
<evidence type="ECO:0000313" key="4">
    <source>
        <dbReference type="Proteomes" id="UP000075321"/>
    </source>
</evidence>
<dbReference type="GO" id="GO:0016020">
    <property type="term" value="C:membrane"/>
    <property type="evidence" value="ECO:0007669"/>
    <property type="project" value="TreeGrafter"/>
</dbReference>
<dbReference type="InterPro" id="IPR000073">
    <property type="entry name" value="AB_hydrolase_1"/>
</dbReference>
<dbReference type="OrthoDB" id="7531at2157"/>
<keyword evidence="1 3" id="KW-0378">Hydrolase</keyword>
<dbReference type="GO" id="GO:0004177">
    <property type="term" value="F:aminopeptidase activity"/>
    <property type="evidence" value="ECO:0007669"/>
    <property type="project" value="UniProtKB-KW"/>
</dbReference>
<evidence type="ECO:0000313" key="3">
    <source>
        <dbReference type="EMBL" id="KYH26337.1"/>
    </source>
</evidence>
<proteinExistence type="predicted"/>
<dbReference type="AlphaFoldDB" id="A0A151AG15"/>
<dbReference type="InterPro" id="IPR029058">
    <property type="entry name" value="AB_hydrolase_fold"/>
</dbReference>
<keyword evidence="3" id="KW-0645">Protease</keyword>
<dbReference type="PRINTS" id="PR00412">
    <property type="entry name" value="EPOXHYDRLASE"/>
</dbReference>
<keyword evidence="4" id="KW-1185">Reference proteome</keyword>
<evidence type="ECO:0000259" key="2">
    <source>
        <dbReference type="Pfam" id="PF12697"/>
    </source>
</evidence>
<reference evidence="3 4" key="1">
    <citation type="submission" date="2016-02" db="EMBL/GenBank/DDBJ databases">
        <title>Genome sequence of Halalkalicoccus paucihalophilus DSM 24557.</title>
        <authorList>
            <person name="Poehlein A."/>
            <person name="Daniel R."/>
        </authorList>
    </citation>
    <scope>NUCLEOTIDE SEQUENCE [LARGE SCALE GENOMIC DNA]</scope>
    <source>
        <strain evidence="3 4">DSM 24557</strain>
    </source>
</reference>
<dbReference type="PRINTS" id="PR00111">
    <property type="entry name" value="ABHYDROLASE"/>
</dbReference>
<dbReference type="Gene3D" id="3.40.50.1820">
    <property type="entry name" value="alpha/beta hydrolase"/>
    <property type="match status" value="1"/>
</dbReference>
<dbReference type="RefSeq" id="WP_066380981.1">
    <property type="nucleotide sequence ID" value="NZ_LTAZ01000004.1"/>
</dbReference>
<dbReference type="Proteomes" id="UP000075321">
    <property type="component" value="Unassembled WGS sequence"/>
</dbReference>
<evidence type="ECO:0000256" key="1">
    <source>
        <dbReference type="ARBA" id="ARBA00022801"/>
    </source>
</evidence>
<sequence>MSTADAPTIGLAYDDDGSGPPLVFLHGGWLSAESWDPQRERFGEEYRIVTPDLRGHGRTGPSEARRYSIGLLTEDLDALLSELEVDEAVICGLSLGSMVAQSYAARHPERVRGLLLAGAVQTFPPVSIPGPMKRLLTPLPMLASSLSFTGSRTTFRSLLSTIRPLNGGPWLAHDPEVRAVALETVDRMPEDEFKKVFAALYRFRPPELDGLSVPARVVYGEHEVSPVKRQSADLARALGCDVYEIRDAAHLVNRDNPEAFDEVLSGLLDEVEG</sequence>
<feature type="domain" description="AB hydrolase-1" evidence="2">
    <location>
        <begin position="22"/>
        <end position="261"/>
    </location>
</feature>
<name>A0A151AG15_9EURY</name>
<dbReference type="InterPro" id="IPR050266">
    <property type="entry name" value="AB_hydrolase_sf"/>
</dbReference>
<comment type="caution">
    <text evidence="3">The sequence shown here is derived from an EMBL/GenBank/DDBJ whole genome shotgun (WGS) entry which is preliminary data.</text>
</comment>
<dbReference type="PANTHER" id="PTHR43798:SF31">
    <property type="entry name" value="AB HYDROLASE SUPERFAMILY PROTEIN YCLE"/>
    <property type="match status" value="1"/>
</dbReference>
<dbReference type="PATRIC" id="fig|1008153.3.peg.1448"/>
<dbReference type="Pfam" id="PF12697">
    <property type="entry name" value="Abhydrolase_6"/>
    <property type="match status" value="1"/>
</dbReference>
<dbReference type="PANTHER" id="PTHR43798">
    <property type="entry name" value="MONOACYLGLYCEROL LIPASE"/>
    <property type="match status" value="1"/>
</dbReference>
<dbReference type="InterPro" id="IPR000639">
    <property type="entry name" value="Epox_hydrolase-like"/>
</dbReference>
<protein>
    <submittedName>
        <fullName evidence="3">Proline iminopeptidase</fullName>
        <ecNumber evidence="3">3.4.11.5</ecNumber>
    </submittedName>
</protein>
<accession>A0A151AG15</accession>
<dbReference type="EMBL" id="LTAZ01000004">
    <property type="protein sequence ID" value="KYH26337.1"/>
    <property type="molecule type" value="Genomic_DNA"/>
</dbReference>
<keyword evidence="3" id="KW-0031">Aminopeptidase</keyword>